<comment type="caution">
    <text evidence="6">The sequence shown here is derived from an EMBL/GenBank/DDBJ whole genome shotgun (WGS) entry which is preliminary data.</text>
</comment>
<dbReference type="AlphaFoldDB" id="A0A8J3IFZ1"/>
<dbReference type="Proteomes" id="UP000597444">
    <property type="component" value="Unassembled WGS sequence"/>
</dbReference>
<dbReference type="PANTHER" id="PTHR43649">
    <property type="entry name" value="ARABINOSE-BINDING PROTEIN-RELATED"/>
    <property type="match status" value="1"/>
</dbReference>
<sequence>MKIGTQKGLPLLLGLIVLILSQLLAACGGSTPSNNPNAPVDLSVWVYPAIPEVAAPPADWELTKVVRQKLNINLKVTLIPTGDDGDAKLNAAAAANDLPDLFQINTSSSSNSTFLKWIDLGLVSPVDKLLPMMPQRTKDRYSNATLNKLMTVNGSLYALQEATPLTKRQGLFIRKDWLDKLGLQPPKTLDDLLKVAEAFTTRDPDGNRKNDTYGFGAYTLSSAPTLGGQFDFIYGAYGLPGVWNTSTPGKISLNLRDPNYLKATEFIKKMADEKVIDPDWTTLKLDDYRARWKQGKYGIFVEDFCAAICQANYQPFDTNNPNGQLVPLNPPQGPDGKAYIGTFSQLGFRMGVSKKAMDGGKGPAIAKLMEWLNSGEGYYLAGFGKEGVNYKLDSQGNISTEGLAVPFTAHEVGPSIQIRNMVLNGTTPELKVRYPSFKTKNGRMIDPINVYQTFAAMPSLDVTSNFAIKTAANQGDVNRYVDEGLIQFVTGQKPLNDSSWNTFVKGLDGLGVSDWENSAQQSLQEKGLLNK</sequence>
<proteinExistence type="predicted"/>
<dbReference type="InterPro" id="IPR006059">
    <property type="entry name" value="SBP"/>
</dbReference>
<reference evidence="6" key="1">
    <citation type="submission" date="2020-10" db="EMBL/GenBank/DDBJ databases">
        <title>Taxonomic study of unclassified bacteria belonging to the class Ktedonobacteria.</title>
        <authorList>
            <person name="Yabe S."/>
            <person name="Wang C.M."/>
            <person name="Zheng Y."/>
            <person name="Sakai Y."/>
            <person name="Cavaletti L."/>
            <person name="Monciardini P."/>
            <person name="Donadio S."/>
        </authorList>
    </citation>
    <scope>NUCLEOTIDE SEQUENCE</scope>
    <source>
        <strain evidence="6">ID150040</strain>
    </source>
</reference>
<evidence type="ECO:0000256" key="3">
    <source>
        <dbReference type="ARBA" id="ARBA00023136"/>
    </source>
</evidence>
<evidence type="ECO:0000256" key="4">
    <source>
        <dbReference type="ARBA" id="ARBA00023139"/>
    </source>
</evidence>
<evidence type="ECO:0000313" key="7">
    <source>
        <dbReference type="Proteomes" id="UP000597444"/>
    </source>
</evidence>
<dbReference type="EMBL" id="BNJK01000001">
    <property type="protein sequence ID" value="GHO90837.1"/>
    <property type="molecule type" value="Genomic_DNA"/>
</dbReference>
<accession>A0A8J3IFZ1</accession>
<dbReference type="SUPFAM" id="SSF53850">
    <property type="entry name" value="Periplasmic binding protein-like II"/>
    <property type="match status" value="1"/>
</dbReference>
<evidence type="ECO:0000256" key="5">
    <source>
        <dbReference type="ARBA" id="ARBA00023288"/>
    </source>
</evidence>
<keyword evidence="3" id="KW-0472">Membrane</keyword>
<evidence type="ECO:0000256" key="2">
    <source>
        <dbReference type="ARBA" id="ARBA00022729"/>
    </source>
</evidence>
<protein>
    <submittedName>
        <fullName evidence="6">Putative ABC transporter peptide-binding protein YtcQ</fullName>
    </submittedName>
</protein>
<dbReference type="Pfam" id="PF01547">
    <property type="entry name" value="SBP_bac_1"/>
    <property type="match status" value="1"/>
</dbReference>
<organism evidence="6 7">
    <name type="scientific">Reticulibacter mediterranei</name>
    <dbReference type="NCBI Taxonomy" id="2778369"/>
    <lineage>
        <taxon>Bacteria</taxon>
        <taxon>Bacillati</taxon>
        <taxon>Chloroflexota</taxon>
        <taxon>Ktedonobacteria</taxon>
        <taxon>Ktedonobacterales</taxon>
        <taxon>Reticulibacteraceae</taxon>
        <taxon>Reticulibacter</taxon>
    </lineage>
</organism>
<keyword evidence="1" id="KW-1003">Cell membrane</keyword>
<evidence type="ECO:0000256" key="1">
    <source>
        <dbReference type="ARBA" id="ARBA00022475"/>
    </source>
</evidence>
<dbReference type="Gene3D" id="3.40.190.10">
    <property type="entry name" value="Periplasmic binding protein-like II"/>
    <property type="match status" value="2"/>
</dbReference>
<dbReference type="InterPro" id="IPR050490">
    <property type="entry name" value="Bact_solute-bd_prot1"/>
</dbReference>
<evidence type="ECO:0000313" key="6">
    <source>
        <dbReference type="EMBL" id="GHO90837.1"/>
    </source>
</evidence>
<dbReference type="PROSITE" id="PS51257">
    <property type="entry name" value="PROKAR_LIPOPROTEIN"/>
    <property type="match status" value="1"/>
</dbReference>
<keyword evidence="7" id="KW-1185">Reference proteome</keyword>
<gene>
    <name evidence="6" type="primary">ytcQ</name>
    <name evidence="6" type="ORF">KSF_008850</name>
</gene>
<keyword evidence="5" id="KW-0449">Lipoprotein</keyword>
<dbReference type="RefSeq" id="WP_220201772.1">
    <property type="nucleotide sequence ID" value="NZ_BNJK01000001.1"/>
</dbReference>
<dbReference type="PANTHER" id="PTHR43649:SF33">
    <property type="entry name" value="POLYGALACTURONAN_RHAMNOGALACTURONAN-BINDING PROTEIN YTCQ"/>
    <property type="match status" value="1"/>
</dbReference>
<name>A0A8J3IFZ1_9CHLR</name>
<keyword evidence="4" id="KW-0564">Palmitate</keyword>
<keyword evidence="2" id="KW-0732">Signal</keyword>